<accession>A0A9Q0AXT0</accession>
<sequence length="184" mass="20511">MLPFIALSVPKPPIPRGAPGTSKVLYRVQLARRNSSSSPTTYILFPPQPTWQAVIRSDIATQKRSIPVTTIRRGLFRTRPDSVQKQQQTGVPQVGPPLSPSAAIPESAQETFDCENGRIRHISRHPITAHHRRAPNLRDIHTTPPACLLRSMYFLLPAWVRSTYHSATSSTLSTLLSPLENKHD</sequence>
<comment type="caution">
    <text evidence="2">The sequence shown here is derived from an EMBL/GenBank/DDBJ whole genome shotgun (WGS) entry which is preliminary data.</text>
</comment>
<feature type="region of interest" description="Disordered" evidence="1">
    <location>
        <begin position="80"/>
        <end position="99"/>
    </location>
</feature>
<dbReference type="OrthoDB" id="10390694at2759"/>
<protein>
    <submittedName>
        <fullName evidence="2">Uncharacterized protein</fullName>
    </submittedName>
</protein>
<evidence type="ECO:0000313" key="3">
    <source>
        <dbReference type="Proteomes" id="UP001056436"/>
    </source>
</evidence>
<evidence type="ECO:0000313" key="2">
    <source>
        <dbReference type="EMBL" id="KAI3533447.1"/>
    </source>
</evidence>
<name>A0A9Q0AXT0_9PEZI</name>
<dbReference type="EMBL" id="SDAQ01000156">
    <property type="protein sequence ID" value="KAI3533447.1"/>
    <property type="molecule type" value="Genomic_DNA"/>
</dbReference>
<proteinExistence type="predicted"/>
<organism evidence="2 3">
    <name type="scientific">Colletotrichum abscissum</name>
    <dbReference type="NCBI Taxonomy" id="1671311"/>
    <lineage>
        <taxon>Eukaryota</taxon>
        <taxon>Fungi</taxon>
        <taxon>Dikarya</taxon>
        <taxon>Ascomycota</taxon>
        <taxon>Pezizomycotina</taxon>
        <taxon>Sordariomycetes</taxon>
        <taxon>Hypocreomycetidae</taxon>
        <taxon>Glomerellales</taxon>
        <taxon>Glomerellaceae</taxon>
        <taxon>Colletotrichum</taxon>
        <taxon>Colletotrichum acutatum species complex</taxon>
    </lineage>
</organism>
<gene>
    <name evidence="2" type="ORF">CABS02_13551</name>
</gene>
<reference evidence="2" key="1">
    <citation type="submission" date="2019-01" db="EMBL/GenBank/DDBJ databases">
        <title>Colletotrichum abscissum LGMF1257.</title>
        <authorList>
            <person name="Baroncelli R."/>
        </authorList>
    </citation>
    <scope>NUCLEOTIDE SEQUENCE</scope>
    <source>
        <strain evidence="2">Ca142</strain>
    </source>
</reference>
<feature type="compositionally biased region" description="Low complexity" evidence="1">
    <location>
        <begin position="83"/>
        <end position="93"/>
    </location>
</feature>
<dbReference type="Proteomes" id="UP001056436">
    <property type="component" value="Unassembled WGS sequence"/>
</dbReference>
<dbReference type="AlphaFoldDB" id="A0A9Q0AXT0"/>
<evidence type="ECO:0000256" key="1">
    <source>
        <dbReference type="SAM" id="MobiDB-lite"/>
    </source>
</evidence>
<keyword evidence="3" id="KW-1185">Reference proteome</keyword>